<dbReference type="InterPro" id="IPR041796">
    <property type="entry name" value="Mre11_N"/>
</dbReference>
<feature type="domain" description="Nuclease SbcCD subunit D C-terminal" evidence="9">
    <location>
        <begin position="312"/>
        <end position="418"/>
    </location>
</feature>
<dbReference type="AlphaFoldDB" id="A0A1H2PSU3"/>
<dbReference type="Pfam" id="PF12320">
    <property type="entry name" value="SbcD_C"/>
    <property type="match status" value="1"/>
</dbReference>
<gene>
    <name evidence="7" type="primary">sbcD</name>
    <name evidence="10" type="ORF">SAMN05216551_110102</name>
</gene>
<dbReference type="NCBIfam" id="TIGR00619">
    <property type="entry name" value="sbcd"/>
    <property type="match status" value="1"/>
</dbReference>
<evidence type="ECO:0000256" key="3">
    <source>
        <dbReference type="ARBA" id="ARBA00013365"/>
    </source>
</evidence>
<dbReference type="STRING" id="1770053.SAMN05216551_110102"/>
<dbReference type="Proteomes" id="UP000243719">
    <property type="component" value="Unassembled WGS sequence"/>
</dbReference>
<evidence type="ECO:0000313" key="10">
    <source>
        <dbReference type="EMBL" id="SDV50084.1"/>
    </source>
</evidence>
<dbReference type="PANTHER" id="PTHR30337">
    <property type="entry name" value="COMPONENT OF ATP-DEPENDENT DSDNA EXONUCLEASE"/>
    <property type="match status" value="1"/>
</dbReference>
<evidence type="ECO:0000259" key="8">
    <source>
        <dbReference type="Pfam" id="PF00149"/>
    </source>
</evidence>
<proteinExistence type="inferred from homology"/>
<dbReference type="GO" id="GO:0004519">
    <property type="term" value="F:endonuclease activity"/>
    <property type="evidence" value="ECO:0007669"/>
    <property type="project" value="UniProtKB-KW"/>
</dbReference>
<dbReference type="RefSeq" id="WP_091910755.1">
    <property type="nucleotide sequence ID" value="NZ_FNLO01000010.1"/>
</dbReference>
<reference evidence="11" key="1">
    <citation type="submission" date="2016-09" db="EMBL/GenBank/DDBJ databases">
        <authorList>
            <person name="Varghese N."/>
            <person name="Submissions S."/>
        </authorList>
    </citation>
    <scope>NUCLEOTIDE SEQUENCE [LARGE SCALE GENOMIC DNA]</scope>
    <source>
        <strain evidence="11">JS23</strain>
    </source>
</reference>
<evidence type="ECO:0000256" key="1">
    <source>
        <dbReference type="ARBA" id="ARBA00010555"/>
    </source>
</evidence>
<dbReference type="Gene3D" id="3.60.21.10">
    <property type="match status" value="1"/>
</dbReference>
<name>A0A1H2PSU3_9BURK</name>
<dbReference type="EMBL" id="FNLO01000010">
    <property type="protein sequence ID" value="SDV50084.1"/>
    <property type="molecule type" value="Genomic_DNA"/>
</dbReference>
<dbReference type="GO" id="GO:0006260">
    <property type="term" value="P:DNA replication"/>
    <property type="evidence" value="ECO:0007669"/>
    <property type="project" value="UniProtKB-KW"/>
</dbReference>
<dbReference type="InterPro" id="IPR004843">
    <property type="entry name" value="Calcineurin-like_PHP"/>
</dbReference>
<dbReference type="CDD" id="cd00840">
    <property type="entry name" value="MPP_Mre11_N"/>
    <property type="match status" value="1"/>
</dbReference>
<sequence length="448" mass="48358">MRLLHTADWHLGQTLHGFDRSVEHQAFLDWLLDVLTNEDIDVLLLAGDIFDTANPPSAAQHQFYRFVAAAQARQPGLAIVAIAGNHDSAGRLEAPLPLLELCRVNVVGQTRRLPDGAVDLERLLVPLHDRSGALRAWCLAVPFLRPGDVPRVTDAPAAAPAAADVSAAEDRATHEPAAGHARDPYLDGVVRLYRDTLTLACARRAPDQAIIALGHCHLSRGQISEASERPLVIGGAEALDAALFDDRLAYVALGHLHRPQVLGTHPVIRYSGSPLPMSFSEREYPHQVVVVELDGAALAASDPVRSIRVPRRVDLLRIPPQPRPLDEVLAALAAWSGGDPALPDTEWPYLSVAVLLDGPEPTLRQQVEHVLAGKAVRLARIDVQPRVRAGDNAPTDALSLDALAQLDPRAVYTAAYRNRFAAEPPPETLAALTQLMNASDDASAGDRR</sequence>
<dbReference type="Pfam" id="PF00149">
    <property type="entry name" value="Metallophos"/>
    <property type="match status" value="1"/>
</dbReference>
<comment type="similarity">
    <text evidence="1 7">Belongs to the SbcD family.</text>
</comment>
<keyword evidence="4 7" id="KW-0540">Nuclease</keyword>
<evidence type="ECO:0000256" key="7">
    <source>
        <dbReference type="RuleBase" id="RU363069"/>
    </source>
</evidence>
<dbReference type="InterPro" id="IPR029052">
    <property type="entry name" value="Metallo-depent_PP-like"/>
</dbReference>
<dbReference type="PANTHER" id="PTHR30337:SF0">
    <property type="entry name" value="NUCLEASE SBCCD SUBUNIT D"/>
    <property type="match status" value="1"/>
</dbReference>
<dbReference type="SUPFAM" id="SSF56300">
    <property type="entry name" value="Metallo-dependent phosphatases"/>
    <property type="match status" value="1"/>
</dbReference>
<comment type="function">
    <text evidence="7">SbcCD cleaves DNA hairpin structures. These structures can inhibit DNA replication and are intermediates in certain DNA recombination reactions. The complex acts as a 3'-&gt;5' double strand exonuclease that can open hairpins. It also has a 5' single-strand endonuclease activity.</text>
</comment>
<dbReference type="InterPro" id="IPR004593">
    <property type="entry name" value="SbcD"/>
</dbReference>
<keyword evidence="7" id="KW-0233">DNA recombination</keyword>
<dbReference type="InterPro" id="IPR026843">
    <property type="entry name" value="SbcD_C"/>
</dbReference>
<evidence type="ECO:0000256" key="4">
    <source>
        <dbReference type="ARBA" id="ARBA00022722"/>
    </source>
</evidence>
<keyword evidence="7" id="KW-0255">Endonuclease</keyword>
<dbReference type="OrthoDB" id="9773856at2"/>
<evidence type="ECO:0000259" key="9">
    <source>
        <dbReference type="Pfam" id="PF12320"/>
    </source>
</evidence>
<evidence type="ECO:0000256" key="2">
    <source>
        <dbReference type="ARBA" id="ARBA00011322"/>
    </source>
</evidence>
<feature type="domain" description="Calcineurin-like phosphoesterase" evidence="8">
    <location>
        <begin position="1"/>
        <end position="259"/>
    </location>
</feature>
<keyword evidence="11" id="KW-1185">Reference proteome</keyword>
<evidence type="ECO:0000313" key="11">
    <source>
        <dbReference type="Proteomes" id="UP000243719"/>
    </source>
</evidence>
<evidence type="ECO:0000256" key="5">
    <source>
        <dbReference type="ARBA" id="ARBA00022801"/>
    </source>
</evidence>
<dbReference type="GO" id="GO:0008408">
    <property type="term" value="F:3'-5' exonuclease activity"/>
    <property type="evidence" value="ECO:0007669"/>
    <property type="project" value="InterPro"/>
</dbReference>
<comment type="subunit">
    <text evidence="2 7">Heterodimer of SbcC and SbcD.</text>
</comment>
<keyword evidence="5 7" id="KW-0378">Hydrolase</keyword>
<dbReference type="GO" id="GO:0006310">
    <property type="term" value="P:DNA recombination"/>
    <property type="evidence" value="ECO:0007669"/>
    <property type="project" value="UniProtKB-KW"/>
</dbReference>
<organism evidence="10 11">
    <name type="scientific">Chitinasiproducens palmae</name>
    <dbReference type="NCBI Taxonomy" id="1770053"/>
    <lineage>
        <taxon>Bacteria</taxon>
        <taxon>Pseudomonadati</taxon>
        <taxon>Pseudomonadota</taxon>
        <taxon>Betaproteobacteria</taxon>
        <taxon>Burkholderiales</taxon>
        <taxon>Burkholderiaceae</taxon>
        <taxon>Chitinasiproducens</taxon>
    </lineage>
</organism>
<protein>
    <recommendedName>
        <fullName evidence="3 7">Nuclease SbcCD subunit D</fullName>
    </recommendedName>
</protein>
<keyword evidence="7" id="KW-0235">DNA replication</keyword>
<accession>A0A1H2PSU3</accession>
<evidence type="ECO:0000256" key="6">
    <source>
        <dbReference type="ARBA" id="ARBA00022839"/>
    </source>
</evidence>
<keyword evidence="6 7" id="KW-0269">Exonuclease</keyword>
<dbReference type="InterPro" id="IPR050535">
    <property type="entry name" value="DNA_Repair-Maintenance_Comp"/>
</dbReference>